<reference evidence="1" key="1">
    <citation type="journal article" date="2014" name="Front. Microbiol.">
        <title>High frequency of phylogenetically diverse reductive dehalogenase-homologous genes in deep subseafloor sedimentary metagenomes.</title>
        <authorList>
            <person name="Kawai M."/>
            <person name="Futagami T."/>
            <person name="Toyoda A."/>
            <person name="Takaki Y."/>
            <person name="Nishi S."/>
            <person name="Hori S."/>
            <person name="Arai W."/>
            <person name="Tsubouchi T."/>
            <person name="Morono Y."/>
            <person name="Uchiyama I."/>
            <person name="Ito T."/>
            <person name="Fujiyama A."/>
            <person name="Inagaki F."/>
            <person name="Takami H."/>
        </authorList>
    </citation>
    <scope>NUCLEOTIDE SEQUENCE</scope>
    <source>
        <strain evidence="1">Expedition CK06-06</strain>
    </source>
</reference>
<evidence type="ECO:0000313" key="1">
    <source>
        <dbReference type="EMBL" id="GAI55985.1"/>
    </source>
</evidence>
<organism evidence="1">
    <name type="scientific">marine sediment metagenome</name>
    <dbReference type="NCBI Taxonomy" id="412755"/>
    <lineage>
        <taxon>unclassified sequences</taxon>
        <taxon>metagenomes</taxon>
        <taxon>ecological metagenomes</taxon>
    </lineage>
</organism>
<proteinExistence type="predicted"/>
<name>X1QYR9_9ZZZZ</name>
<protein>
    <submittedName>
        <fullName evidence="1">Uncharacterized protein</fullName>
    </submittedName>
</protein>
<comment type="caution">
    <text evidence="1">The sequence shown here is derived from an EMBL/GenBank/DDBJ whole genome shotgun (WGS) entry which is preliminary data.</text>
</comment>
<dbReference type="AlphaFoldDB" id="X1QYR9"/>
<sequence length="35" mass="3852">MKVVRISDIEAQESTSKIFKGKVSIQGIIGESEDE</sequence>
<gene>
    <name evidence="1" type="ORF">S06H3_58597</name>
</gene>
<dbReference type="EMBL" id="BARV01037953">
    <property type="protein sequence ID" value="GAI55985.1"/>
    <property type="molecule type" value="Genomic_DNA"/>
</dbReference>
<accession>X1QYR9</accession>
<feature type="non-terminal residue" evidence="1">
    <location>
        <position position="35"/>
    </location>
</feature>